<evidence type="ECO:0000313" key="4">
    <source>
        <dbReference type="EMBL" id="MBI2877712.1"/>
    </source>
</evidence>
<keyword evidence="2" id="KW-0456">Lyase</keyword>
<dbReference type="InterPro" id="IPR014748">
    <property type="entry name" value="Enoyl-CoA_hydra_C"/>
</dbReference>
<dbReference type="GO" id="GO:0006635">
    <property type="term" value="P:fatty acid beta-oxidation"/>
    <property type="evidence" value="ECO:0007669"/>
    <property type="project" value="TreeGrafter"/>
</dbReference>
<dbReference type="InterPro" id="IPR018376">
    <property type="entry name" value="Enoyl-CoA_hyd/isom_CS"/>
</dbReference>
<organism evidence="4 5">
    <name type="scientific">Tectimicrobiota bacterium</name>
    <dbReference type="NCBI Taxonomy" id="2528274"/>
    <lineage>
        <taxon>Bacteria</taxon>
        <taxon>Pseudomonadati</taxon>
        <taxon>Nitrospinota/Tectimicrobiota group</taxon>
        <taxon>Candidatus Tectimicrobiota</taxon>
    </lineage>
</organism>
<dbReference type="InterPro" id="IPR001753">
    <property type="entry name" value="Enoyl-CoA_hydra/iso"/>
</dbReference>
<dbReference type="SUPFAM" id="SSF52096">
    <property type="entry name" value="ClpP/crotonase"/>
    <property type="match status" value="1"/>
</dbReference>
<dbReference type="FunFam" id="3.90.226.10:FF:000009">
    <property type="entry name" value="Carnitinyl-CoA dehydratase"/>
    <property type="match status" value="1"/>
</dbReference>
<evidence type="ECO:0000256" key="1">
    <source>
        <dbReference type="ARBA" id="ARBA00005254"/>
    </source>
</evidence>
<proteinExistence type="inferred from homology"/>
<evidence type="ECO:0000256" key="2">
    <source>
        <dbReference type="ARBA" id="ARBA00023239"/>
    </source>
</evidence>
<comment type="caution">
    <text evidence="4">The sequence shown here is derived from an EMBL/GenBank/DDBJ whole genome shotgun (WGS) entry which is preliminary data.</text>
</comment>
<dbReference type="GO" id="GO:0016829">
    <property type="term" value="F:lyase activity"/>
    <property type="evidence" value="ECO:0007669"/>
    <property type="project" value="UniProtKB-KW"/>
</dbReference>
<dbReference type="EMBL" id="JACPRF010000382">
    <property type="protein sequence ID" value="MBI2877712.1"/>
    <property type="molecule type" value="Genomic_DNA"/>
</dbReference>
<dbReference type="Pfam" id="PF00378">
    <property type="entry name" value="ECH_1"/>
    <property type="match status" value="1"/>
</dbReference>
<gene>
    <name evidence="4" type="ORF">HYY20_12605</name>
</gene>
<evidence type="ECO:0000256" key="3">
    <source>
        <dbReference type="RuleBase" id="RU003707"/>
    </source>
</evidence>
<dbReference type="InterPro" id="IPR029045">
    <property type="entry name" value="ClpP/crotonase-like_dom_sf"/>
</dbReference>
<name>A0A932CQV6_UNCTE</name>
<dbReference type="PANTHER" id="PTHR11941">
    <property type="entry name" value="ENOYL-COA HYDRATASE-RELATED"/>
    <property type="match status" value="1"/>
</dbReference>
<dbReference type="PROSITE" id="PS00166">
    <property type="entry name" value="ENOYL_COA_HYDRATASE"/>
    <property type="match status" value="1"/>
</dbReference>
<evidence type="ECO:0000313" key="5">
    <source>
        <dbReference type="Proteomes" id="UP000769766"/>
    </source>
</evidence>
<dbReference type="CDD" id="cd06558">
    <property type="entry name" value="crotonase-like"/>
    <property type="match status" value="1"/>
</dbReference>
<dbReference type="Gene3D" id="1.10.12.10">
    <property type="entry name" value="Lyase 2-enoyl-coa Hydratase, Chain A, domain 2"/>
    <property type="match status" value="1"/>
</dbReference>
<sequence>MGDDLFRYEKGDGIAHIFFNRPDRLNAINDRVLDELEEILQNLTKDMVTRVVILSGMGRAFSAGADLEMLSSLGQKEGKGELLWREKRRFGKKGSRVTKELENLEQITIAAINGYAIGGGFALALACDFRIAAEDASMWIPEVDLGVPMTWGTIPRMVGLMGPSRAMEFTLTCDRLSAKEALEWGLVNKVVPAGEALKISQEFAEKILKKPPIAVHLTKSTVRAISSFGLGDVTFCDPDFFQTCAESQDMEEAVRAFREKREPRFQGK</sequence>
<dbReference type="AlphaFoldDB" id="A0A932CQV6"/>
<reference evidence="4" key="1">
    <citation type="submission" date="2020-07" db="EMBL/GenBank/DDBJ databases">
        <title>Huge and variable diversity of episymbiotic CPR bacteria and DPANN archaea in groundwater ecosystems.</title>
        <authorList>
            <person name="He C.Y."/>
            <person name="Keren R."/>
            <person name="Whittaker M."/>
            <person name="Farag I.F."/>
            <person name="Doudna J."/>
            <person name="Cate J.H.D."/>
            <person name="Banfield J.F."/>
        </authorList>
    </citation>
    <scope>NUCLEOTIDE SEQUENCE</scope>
    <source>
        <strain evidence="4">NC_groundwater_672_Ag_B-0.1um_62_36</strain>
    </source>
</reference>
<accession>A0A932CQV6</accession>
<protein>
    <submittedName>
        <fullName evidence="4">Enoyl-CoA hydratase/isomerase family protein</fullName>
    </submittedName>
</protein>
<dbReference type="Gene3D" id="3.90.226.10">
    <property type="entry name" value="2-enoyl-CoA Hydratase, Chain A, domain 1"/>
    <property type="match status" value="1"/>
</dbReference>
<dbReference type="Proteomes" id="UP000769766">
    <property type="component" value="Unassembled WGS sequence"/>
</dbReference>
<dbReference type="PANTHER" id="PTHR11941:SF54">
    <property type="entry name" value="ENOYL-COA HYDRATASE, MITOCHONDRIAL"/>
    <property type="match status" value="1"/>
</dbReference>
<comment type="similarity">
    <text evidence="1 3">Belongs to the enoyl-CoA hydratase/isomerase family.</text>
</comment>